<sequence>MTTRLVLLLTGLLATTGAGHARGQSARPVQPTGPVVLGAYAQGSFILAHTPAVKHLAVSHPTGAELNLQRQTNGSAPWHAWYRYPKVGLALVYYDYHNPVLGKSYAATVYINKPFLRTQRQELNFRIGTGLGYFPTRYNQETNHKNTIVSSRLNATIQTRLEYDVAVSEHVGLLLGVGLNHYSNGATTKPNFGINLPTVLLGLNYHQQRPFAPLPIGEAAIMPPDLGRNFVELSTTAGVKQRNETDRTKYWVNSVTISAGRRVNRKSNLVVGVEGFYDRSLRAELLDTARTTDKLPDVRKAGAYVGHELLFGRLAFVSQLGFYLYNPYKSNKFYYERLGLKYRFTERLFGNVDLKVHRGAADVVEFRLGVRL</sequence>
<dbReference type="RefSeq" id="WP_171591302.1">
    <property type="nucleotide sequence ID" value="NZ_CP053538.1"/>
</dbReference>
<evidence type="ECO:0000256" key="1">
    <source>
        <dbReference type="SAM" id="SignalP"/>
    </source>
</evidence>
<dbReference type="GO" id="GO:0016787">
    <property type="term" value="F:hydrolase activity"/>
    <property type="evidence" value="ECO:0007669"/>
    <property type="project" value="UniProtKB-KW"/>
</dbReference>
<keyword evidence="2" id="KW-0378">Hydrolase</keyword>
<evidence type="ECO:0000313" key="3">
    <source>
        <dbReference type="Proteomes" id="UP000501623"/>
    </source>
</evidence>
<dbReference type="AlphaFoldDB" id="A0A6M6BFZ5"/>
<feature type="chain" id="PRO_5026835973" evidence="1">
    <location>
        <begin position="22"/>
        <end position="372"/>
    </location>
</feature>
<organism evidence="2 3">
    <name type="scientific">Hymenobacter taeanensis</name>
    <dbReference type="NCBI Taxonomy" id="2735321"/>
    <lineage>
        <taxon>Bacteria</taxon>
        <taxon>Pseudomonadati</taxon>
        <taxon>Bacteroidota</taxon>
        <taxon>Cytophagia</taxon>
        <taxon>Cytophagales</taxon>
        <taxon>Hymenobacteraceae</taxon>
        <taxon>Hymenobacter</taxon>
    </lineage>
</organism>
<protein>
    <submittedName>
        <fullName evidence="2">Acyloxyacyl hydrolase</fullName>
    </submittedName>
</protein>
<accession>A0A6M6BFZ5</accession>
<dbReference type="Gene3D" id="2.40.160.20">
    <property type="match status" value="1"/>
</dbReference>
<dbReference type="InterPro" id="IPR018550">
    <property type="entry name" value="Lipid-A_deacylase-rel"/>
</dbReference>
<dbReference type="KEGG" id="hts:HMJ29_09750"/>
<proteinExistence type="predicted"/>
<name>A0A6M6BFZ5_9BACT</name>
<keyword evidence="3" id="KW-1185">Reference proteome</keyword>
<feature type="signal peptide" evidence="1">
    <location>
        <begin position="1"/>
        <end position="21"/>
    </location>
</feature>
<dbReference type="EMBL" id="CP053538">
    <property type="protein sequence ID" value="QJX47206.1"/>
    <property type="molecule type" value="Genomic_DNA"/>
</dbReference>
<dbReference type="Proteomes" id="UP000501623">
    <property type="component" value="Chromosome"/>
</dbReference>
<gene>
    <name evidence="2" type="ORF">HMJ29_09750</name>
</gene>
<reference evidence="2 3" key="1">
    <citation type="submission" date="2020-05" db="EMBL/GenBank/DDBJ databases">
        <title>Complete genome sequence of Hymenobacter sp. TS19 in Coasted Sand Dune.</title>
        <authorList>
            <person name="Lee J.-H."/>
            <person name="Jung J.-H."/>
            <person name="Jeong S."/>
            <person name="Zhao L."/>
            <person name="Kim M.-K."/>
            <person name="Seo H.-S."/>
            <person name="Lim S."/>
        </authorList>
    </citation>
    <scope>NUCLEOTIDE SEQUENCE [LARGE SCALE GENOMIC DNA]</scope>
    <source>
        <strain evidence="2 3">TS19</strain>
    </source>
</reference>
<evidence type="ECO:0000313" key="2">
    <source>
        <dbReference type="EMBL" id="QJX47206.1"/>
    </source>
</evidence>
<dbReference type="Pfam" id="PF09411">
    <property type="entry name" value="PagL"/>
    <property type="match status" value="1"/>
</dbReference>
<keyword evidence="1" id="KW-0732">Signal</keyword>